<dbReference type="AlphaFoldDB" id="A0A6P4ZPT6"/>
<keyword evidence="1" id="KW-0732">Signal</keyword>
<evidence type="ECO:0000313" key="2">
    <source>
        <dbReference type="Proteomes" id="UP000515135"/>
    </source>
</evidence>
<dbReference type="OrthoDB" id="9990741at2759"/>
<dbReference type="Proteomes" id="UP000515135">
    <property type="component" value="Unplaced"/>
</dbReference>
<feature type="signal peptide" evidence="1">
    <location>
        <begin position="1"/>
        <end position="22"/>
    </location>
</feature>
<sequence length="122" mass="13370">MSANIRGKTMAVLLVILVAVASESRFADRLPGFPGLQQTPGPYGHRKPGTTPLRSWIHESRWRPWKPAGVVQTSEGSSAGFGLLHEWFRIGSKRSGGAWVADTNMDDISPNMFSLHGKRNVS</sequence>
<name>A0A6P4ZPT6_BRABE</name>
<feature type="chain" id="PRO_5027961115" evidence="1">
    <location>
        <begin position="23"/>
        <end position="122"/>
    </location>
</feature>
<dbReference type="RefSeq" id="XP_019631676.1">
    <property type="nucleotide sequence ID" value="XM_019776117.1"/>
</dbReference>
<dbReference type="GeneID" id="109475488"/>
<protein>
    <submittedName>
        <fullName evidence="3">Uncharacterized protein LOC109475488</fullName>
    </submittedName>
</protein>
<organism evidence="2 3">
    <name type="scientific">Branchiostoma belcheri</name>
    <name type="common">Amphioxus</name>
    <dbReference type="NCBI Taxonomy" id="7741"/>
    <lineage>
        <taxon>Eukaryota</taxon>
        <taxon>Metazoa</taxon>
        <taxon>Chordata</taxon>
        <taxon>Cephalochordata</taxon>
        <taxon>Leptocardii</taxon>
        <taxon>Amphioxiformes</taxon>
        <taxon>Branchiostomatidae</taxon>
        <taxon>Branchiostoma</taxon>
    </lineage>
</organism>
<gene>
    <name evidence="3" type="primary">LOC109475488</name>
</gene>
<evidence type="ECO:0000313" key="3">
    <source>
        <dbReference type="RefSeq" id="XP_019631676.1"/>
    </source>
</evidence>
<keyword evidence="2" id="KW-1185">Reference proteome</keyword>
<evidence type="ECO:0000256" key="1">
    <source>
        <dbReference type="SAM" id="SignalP"/>
    </source>
</evidence>
<reference evidence="3" key="1">
    <citation type="submission" date="2025-08" db="UniProtKB">
        <authorList>
            <consortium name="RefSeq"/>
        </authorList>
    </citation>
    <scope>IDENTIFICATION</scope>
    <source>
        <tissue evidence="3">Gonad</tissue>
    </source>
</reference>
<accession>A0A6P4ZPT6</accession>
<proteinExistence type="predicted"/>
<dbReference type="KEGG" id="bbel:109475488"/>